<evidence type="ECO:0000256" key="1">
    <source>
        <dbReference type="SAM" id="SignalP"/>
    </source>
</evidence>
<keyword evidence="3" id="KW-1185">Reference proteome</keyword>
<organism evidence="2 3">
    <name type="scientific">Polarella glacialis</name>
    <name type="common">Dinoflagellate</name>
    <dbReference type="NCBI Taxonomy" id="89957"/>
    <lineage>
        <taxon>Eukaryota</taxon>
        <taxon>Sar</taxon>
        <taxon>Alveolata</taxon>
        <taxon>Dinophyceae</taxon>
        <taxon>Suessiales</taxon>
        <taxon>Suessiaceae</taxon>
        <taxon>Polarella</taxon>
    </lineage>
</organism>
<accession>A0A813EBP6</accession>
<name>A0A813EBP6_POLGL</name>
<sequence>MAASCTAAARCPSRSRWPRLLLLTLGPLLFHSCNSGEVDLAESADGRSLQSQEDMALPDTHVLFMAESASVQPFPPCSSFCSAIQGASAGANYSILEIKIPGGSFQFTELVHGKARLKVVRNTLTEPEALAGGCRDGQPGVATAQEVAASWGSSTGAETTLLSADTLRADQYLEFRMGGNYRLCYSANGTFGENQADVTRQRIVVNGVFDLSTGCNTPNCLSNRRYDCYMRRNAFSTASGKYGMDTSCVIDYSYPGAGFYGPTGSGSWSSEFTSSGYDETTGASLGMKVQPCGTKPATFICRDGGACDAGNTFIAPEADSLDKKIMLPTT</sequence>
<feature type="chain" id="PRO_5032994575" description="GON domain-containing protein" evidence="1">
    <location>
        <begin position="36"/>
        <end position="330"/>
    </location>
</feature>
<dbReference type="EMBL" id="CAJNNV010008535">
    <property type="protein sequence ID" value="CAE8596359.1"/>
    <property type="molecule type" value="Genomic_DNA"/>
</dbReference>
<dbReference type="AlphaFoldDB" id="A0A813EBP6"/>
<dbReference type="Proteomes" id="UP000654075">
    <property type="component" value="Unassembled WGS sequence"/>
</dbReference>
<feature type="non-terminal residue" evidence="2">
    <location>
        <position position="330"/>
    </location>
</feature>
<keyword evidence="1" id="KW-0732">Signal</keyword>
<evidence type="ECO:0000313" key="3">
    <source>
        <dbReference type="Proteomes" id="UP000654075"/>
    </source>
</evidence>
<dbReference type="OrthoDB" id="431245at2759"/>
<proteinExistence type="predicted"/>
<protein>
    <recommendedName>
        <fullName evidence="4">GON domain-containing protein</fullName>
    </recommendedName>
</protein>
<feature type="signal peptide" evidence="1">
    <location>
        <begin position="1"/>
        <end position="35"/>
    </location>
</feature>
<gene>
    <name evidence="2" type="ORF">PGLA1383_LOCUS14824</name>
</gene>
<evidence type="ECO:0008006" key="4">
    <source>
        <dbReference type="Google" id="ProtNLM"/>
    </source>
</evidence>
<comment type="caution">
    <text evidence="2">The sequence shown here is derived from an EMBL/GenBank/DDBJ whole genome shotgun (WGS) entry which is preliminary data.</text>
</comment>
<evidence type="ECO:0000313" key="2">
    <source>
        <dbReference type="EMBL" id="CAE8596359.1"/>
    </source>
</evidence>
<reference evidence="2" key="1">
    <citation type="submission" date="2021-02" db="EMBL/GenBank/DDBJ databases">
        <authorList>
            <person name="Dougan E. K."/>
            <person name="Rhodes N."/>
            <person name="Thang M."/>
            <person name="Chan C."/>
        </authorList>
    </citation>
    <scope>NUCLEOTIDE SEQUENCE</scope>
</reference>